<protein>
    <recommendedName>
        <fullName evidence="4">Ankyrin repeat protein</fullName>
    </recommendedName>
</protein>
<reference evidence="2 3" key="1">
    <citation type="submission" date="2019-12" db="EMBL/GenBank/DDBJ databases">
        <title>A genome sequence resource for the geographically widespread anthracnose pathogen Colletotrichum asianum.</title>
        <authorList>
            <person name="Meng Y."/>
        </authorList>
    </citation>
    <scope>NUCLEOTIDE SEQUENCE [LARGE SCALE GENOMIC DNA]</scope>
    <source>
        <strain evidence="2 3">ICMP 18580</strain>
    </source>
</reference>
<feature type="region of interest" description="Disordered" evidence="1">
    <location>
        <begin position="110"/>
        <end position="139"/>
    </location>
</feature>
<name>A0A8H3ZWR0_9PEZI</name>
<comment type="caution">
    <text evidence="2">The sequence shown here is derived from an EMBL/GenBank/DDBJ whole genome shotgun (WGS) entry which is preliminary data.</text>
</comment>
<sequence>MTGTLNTDLTHTHPETTETQLKVNNVADEAELAIKELNASLFSAASMLGPASRTSPAQDFDPSTERDLPLEKNFDRAVDDLNDLHFIGSRSEEEYRKVMEWNESCSIDDAQSSADSTMHFENGSTSATSEHGRTSPTSDATSAIGYIEVHDVDQQQVDIVKKMMAEEKYRDAVQYLKDTFRRDRKRSKCLPQPLLQHFAKAICDAELYGTEAEKACEIAPDVGPLLDAARLEKANNLLNCGEFRRINLLLQPYGVVSAHEQEHGFQLNSVQMELRHIRCLTLVRFGASNDALGILGMLLRSKGLSEVQRGQANYYAAEAYFLKASSDIDLFEENLEMAKKFGSSAYNLLKHPLEAVSNDLMGCISLMVEINSAICHDSEVKRWKGRLAKVQRKCMKSQPISPQPKPFAAHSDATQRFSEFLKNVVKQGKSDIETTADLVIGYLEQNYEVDALCPKWYDTTRDAPPLVCFGCIRNSVVKLIKHGSILPSPSNIEHLCSEHQKTENWQDFHGFDKPPEALLGPRHKSDSYRKDRETERFVPCFNLLSFFAIADPMPSEAPAESVSGCVGEIKALFEFTNLDHEGIREVVNTAVAVPVPGNSTSSDKAMNILRTPVWLAACFGQKQVVKYLLSLGVVNNNQFSYEGLLQYPPCYPQGMAITSKINDSLLALVDTITESQAAHLLGVAHTLWSWDRLPVFDALLSKAGSKSLNSQLIMKVPYLEEKKWVVRCVNMQLVHCLVQFWINTPIQPGRVLPVLKRHGANFCVKDNGRAAIDIACLLAETHCQRYDPPAGRLTKKKPPPVTAGNAQWHRRTL</sequence>
<dbReference type="Proteomes" id="UP000434172">
    <property type="component" value="Unassembled WGS sequence"/>
</dbReference>
<feature type="region of interest" description="Disordered" evidence="1">
    <location>
        <begin position="789"/>
        <end position="813"/>
    </location>
</feature>
<dbReference type="OrthoDB" id="5089448at2759"/>
<evidence type="ECO:0000313" key="3">
    <source>
        <dbReference type="Proteomes" id="UP000434172"/>
    </source>
</evidence>
<organism evidence="2 3">
    <name type="scientific">Colletotrichum asianum</name>
    <dbReference type="NCBI Taxonomy" id="702518"/>
    <lineage>
        <taxon>Eukaryota</taxon>
        <taxon>Fungi</taxon>
        <taxon>Dikarya</taxon>
        <taxon>Ascomycota</taxon>
        <taxon>Pezizomycotina</taxon>
        <taxon>Sordariomycetes</taxon>
        <taxon>Hypocreomycetidae</taxon>
        <taxon>Glomerellales</taxon>
        <taxon>Glomerellaceae</taxon>
        <taxon>Colletotrichum</taxon>
        <taxon>Colletotrichum gloeosporioides species complex</taxon>
    </lineage>
</organism>
<dbReference type="AlphaFoldDB" id="A0A8H3ZWR0"/>
<evidence type="ECO:0000313" key="2">
    <source>
        <dbReference type="EMBL" id="KAF0327175.1"/>
    </source>
</evidence>
<accession>A0A8H3ZWR0</accession>
<evidence type="ECO:0000256" key="1">
    <source>
        <dbReference type="SAM" id="MobiDB-lite"/>
    </source>
</evidence>
<dbReference type="EMBL" id="WOWK01000025">
    <property type="protein sequence ID" value="KAF0327175.1"/>
    <property type="molecule type" value="Genomic_DNA"/>
</dbReference>
<keyword evidence="3" id="KW-1185">Reference proteome</keyword>
<evidence type="ECO:0008006" key="4">
    <source>
        <dbReference type="Google" id="ProtNLM"/>
    </source>
</evidence>
<proteinExistence type="predicted"/>
<feature type="compositionally biased region" description="Polar residues" evidence="1">
    <location>
        <begin position="122"/>
        <end position="139"/>
    </location>
</feature>
<gene>
    <name evidence="2" type="ORF">GQ607_005658</name>
</gene>